<sequence>MAAKGEALRLCKCGDPVNMAELREQSQAEAESIHLTKTPAGMSQWLKGNYGYEVSRKRISNWLNRGKLPSSRPVDDGYREFNIREILALAMGSSGHSA</sequence>
<dbReference type="EMBL" id="MOAE01000040">
    <property type="protein sequence ID" value="OIN62040.1"/>
    <property type="molecule type" value="Genomic_DNA"/>
</dbReference>
<reference evidence="1 2" key="1">
    <citation type="journal article" date="2016" name="BMC Microbiol.">
        <title>Fucosyllactose and L-fucose utilization of infant Bifidobacterium longum and Bifidobacterium kashiwanohense.</title>
        <authorList>
            <person name="Bunesova V."/>
            <person name="Lacroix C."/>
            <person name="Schwab C."/>
        </authorList>
    </citation>
    <scope>NUCLEOTIDE SEQUENCE [LARGE SCALE GENOMIC DNA]</scope>
    <source>
        <strain evidence="1 2">BSM11-5</strain>
    </source>
</reference>
<evidence type="ECO:0000313" key="2">
    <source>
        <dbReference type="Proteomes" id="UP000181801"/>
    </source>
</evidence>
<evidence type="ECO:0000313" key="1">
    <source>
        <dbReference type="EMBL" id="OIN62040.1"/>
    </source>
</evidence>
<dbReference type="AlphaFoldDB" id="A0A1S2VUA7"/>
<name>A0A1S2VUA7_BIFLN</name>
<dbReference type="Proteomes" id="UP000181801">
    <property type="component" value="Unassembled WGS sequence"/>
</dbReference>
<organism evidence="1 2">
    <name type="scientific">Bifidobacterium longum subsp. suis</name>
    <dbReference type="NCBI Taxonomy" id="1695"/>
    <lineage>
        <taxon>Bacteria</taxon>
        <taxon>Bacillati</taxon>
        <taxon>Actinomycetota</taxon>
        <taxon>Actinomycetes</taxon>
        <taxon>Bifidobacteriales</taxon>
        <taxon>Bifidobacteriaceae</taxon>
        <taxon>Bifidobacterium</taxon>
    </lineage>
</organism>
<accession>A0A1S2VUA7</accession>
<proteinExistence type="predicted"/>
<comment type="caution">
    <text evidence="1">The sequence shown here is derived from an EMBL/GenBank/DDBJ whole genome shotgun (WGS) entry which is preliminary data.</text>
</comment>
<protein>
    <submittedName>
        <fullName evidence="1">Uncharacterized protein</fullName>
    </submittedName>
</protein>
<gene>
    <name evidence="1" type="ORF">BFS26_09185</name>
</gene>